<reference evidence="3" key="1">
    <citation type="journal article" date="2013" name="Science">
        <title>Gene transfer from bacteria and archaea facilitated evolution of an extremophilic eukaryote.</title>
        <authorList>
            <person name="Schonknecht G."/>
            <person name="Chen W.H."/>
            <person name="Ternes C.M."/>
            <person name="Barbier G.G."/>
            <person name="Shrestha R.P."/>
            <person name="Stanke M."/>
            <person name="Brautigam A."/>
            <person name="Baker B.J."/>
            <person name="Banfield J.F."/>
            <person name="Garavito R.M."/>
            <person name="Carr K."/>
            <person name="Wilkerson C."/>
            <person name="Rensing S.A."/>
            <person name="Gagneul D."/>
            <person name="Dickenson N.E."/>
            <person name="Oesterhelt C."/>
            <person name="Lercher M.J."/>
            <person name="Weber A.P."/>
        </authorList>
    </citation>
    <scope>NUCLEOTIDE SEQUENCE [LARGE SCALE GENOMIC DNA]</scope>
    <source>
        <strain evidence="3">074W</strain>
    </source>
</reference>
<dbReference type="Proteomes" id="UP000030680">
    <property type="component" value="Unassembled WGS sequence"/>
</dbReference>
<dbReference type="GeneID" id="17088573"/>
<dbReference type="STRING" id="130081.M2Y1K4"/>
<evidence type="ECO:0000313" key="3">
    <source>
        <dbReference type="Proteomes" id="UP000030680"/>
    </source>
</evidence>
<protein>
    <submittedName>
        <fullName evidence="2">Haloacid dehalogenase-like hydrolase family protein</fullName>
    </submittedName>
</protein>
<keyword evidence="2" id="KW-0378">Hydrolase</keyword>
<dbReference type="GO" id="GO:0043874">
    <property type="term" value="F:acireductone synthase activity"/>
    <property type="evidence" value="ECO:0007669"/>
    <property type="project" value="TreeGrafter"/>
</dbReference>
<evidence type="ECO:0000313" key="2">
    <source>
        <dbReference type="EMBL" id="EME29803.1"/>
    </source>
</evidence>
<name>M2Y1K4_GALSU</name>
<dbReference type="OrthoDB" id="272500at2759"/>
<dbReference type="PANTHER" id="PTHR20371">
    <property type="entry name" value="ENOLASE-PHOSPHATASE E1"/>
    <property type="match status" value="1"/>
</dbReference>
<dbReference type="AlphaFoldDB" id="M2Y1K4"/>
<feature type="region of interest" description="Disordered" evidence="1">
    <location>
        <begin position="13"/>
        <end position="37"/>
    </location>
</feature>
<sequence length="294" mass="32358">MGGGRYFQEVVASLSSTKDTEGDRNSEGTRTAGSVRNHVQTLMEEQTPNEEDANVVTLLPAVAMETLSDPKLQTVSKMSEERSTGDPHSTVQPAAEERSKLLPKKRSRRPPVPLGQVKYPTREVLKYEVVVVGIRGTICKQDVDQHSNNEVLFEDVRLAWSAWKAVGVQVALVTNSISFVQAKNILGEELFSYIVQYFDEETIGPLDLPDTYIAMAKKLQTSPNKILFAGSVYEHVAAASEAGLQVAIVVRYDNPPLPRDVRYKMCTKLTHLIPASLLIDKTGYVSSEGSTTSC</sequence>
<proteinExistence type="predicted"/>
<feature type="region of interest" description="Disordered" evidence="1">
    <location>
        <begin position="69"/>
        <end position="115"/>
    </location>
</feature>
<dbReference type="PANTHER" id="PTHR20371:SF1">
    <property type="entry name" value="ENOLASE-PHOSPHATASE E1"/>
    <property type="match status" value="1"/>
</dbReference>
<keyword evidence="3" id="KW-1185">Reference proteome</keyword>
<accession>M2Y1K4</accession>
<dbReference type="SUPFAM" id="SSF56784">
    <property type="entry name" value="HAD-like"/>
    <property type="match status" value="1"/>
</dbReference>
<feature type="compositionally biased region" description="Polar residues" evidence="1">
    <location>
        <begin position="28"/>
        <end position="37"/>
    </location>
</feature>
<dbReference type="InterPro" id="IPR036412">
    <property type="entry name" value="HAD-like_sf"/>
</dbReference>
<gene>
    <name evidence="2" type="ORF">Gasu_28050</name>
</gene>
<dbReference type="InterPro" id="IPR023214">
    <property type="entry name" value="HAD_sf"/>
</dbReference>
<dbReference type="Gramene" id="EME29803">
    <property type="protein sequence ID" value="EME29803"/>
    <property type="gene ID" value="Gasu_28050"/>
</dbReference>
<feature type="compositionally biased region" description="Basic and acidic residues" evidence="1">
    <location>
        <begin position="18"/>
        <end position="27"/>
    </location>
</feature>
<dbReference type="Pfam" id="PF00702">
    <property type="entry name" value="Hydrolase"/>
    <property type="match status" value="1"/>
</dbReference>
<dbReference type="Gene3D" id="3.40.50.1000">
    <property type="entry name" value="HAD superfamily/HAD-like"/>
    <property type="match status" value="1"/>
</dbReference>
<organism evidence="2 3">
    <name type="scientific">Galdieria sulphuraria</name>
    <name type="common">Red alga</name>
    <dbReference type="NCBI Taxonomy" id="130081"/>
    <lineage>
        <taxon>Eukaryota</taxon>
        <taxon>Rhodophyta</taxon>
        <taxon>Bangiophyceae</taxon>
        <taxon>Galdieriales</taxon>
        <taxon>Galdieriaceae</taxon>
        <taxon>Galdieria</taxon>
    </lineage>
</organism>
<evidence type="ECO:0000256" key="1">
    <source>
        <dbReference type="SAM" id="MobiDB-lite"/>
    </source>
</evidence>
<dbReference type="RefSeq" id="XP_005706323.1">
    <property type="nucleotide sequence ID" value="XM_005706266.1"/>
</dbReference>
<dbReference type="EMBL" id="KB454505">
    <property type="protein sequence ID" value="EME29803.1"/>
    <property type="molecule type" value="Genomic_DNA"/>
</dbReference>
<dbReference type="KEGG" id="gsl:Gasu_28050"/>
<dbReference type="GO" id="GO:0019509">
    <property type="term" value="P:L-methionine salvage from methylthioadenosine"/>
    <property type="evidence" value="ECO:0007669"/>
    <property type="project" value="TreeGrafter"/>
</dbReference>